<proteinExistence type="predicted"/>
<dbReference type="Proteomes" id="UP000199343">
    <property type="component" value="Unassembled WGS sequence"/>
</dbReference>
<protein>
    <submittedName>
        <fullName evidence="2">Uncharacterized protein</fullName>
    </submittedName>
</protein>
<accession>A0A1C6VLN0</accession>
<feature type="compositionally biased region" description="Low complexity" evidence="1">
    <location>
        <begin position="125"/>
        <end position="144"/>
    </location>
</feature>
<sequence length="252" mass="26138">MTSTADVPNLTPNQINALVVLMVEARELTNNELKELAGFALTGPDNAKLVKLGLVETDRSHRPFSHQLTDEGWRVVRQLHAGAPPAKGGSATRSLLTLLANLHRSLDRLRLSHADFFKQAPVAPVPTAAPTSPDSATAPAATGPGAVGTGPGAVATEPGAAATEAGAVEALVRAAYHELARKPGAWVGLADLREHLGAQDRATVDAALRAMVGQDGVRIIPVANTKSLTARDRAAAVRIGDEENHTLAIGPA</sequence>
<dbReference type="EMBL" id="FMIC01000002">
    <property type="protein sequence ID" value="SCL67152.1"/>
    <property type="molecule type" value="Genomic_DNA"/>
</dbReference>
<organism evidence="2 3">
    <name type="scientific">Micromonospora peucetia</name>
    <dbReference type="NCBI Taxonomy" id="47871"/>
    <lineage>
        <taxon>Bacteria</taxon>
        <taxon>Bacillati</taxon>
        <taxon>Actinomycetota</taxon>
        <taxon>Actinomycetes</taxon>
        <taxon>Micromonosporales</taxon>
        <taxon>Micromonosporaceae</taxon>
        <taxon>Micromonospora</taxon>
    </lineage>
</organism>
<evidence type="ECO:0000313" key="2">
    <source>
        <dbReference type="EMBL" id="SCL67152.1"/>
    </source>
</evidence>
<dbReference type="AlphaFoldDB" id="A0A1C6VLN0"/>
<reference evidence="2 3" key="1">
    <citation type="submission" date="2016-06" db="EMBL/GenBank/DDBJ databases">
        <authorList>
            <person name="Kjaerup R.B."/>
            <person name="Dalgaard T.S."/>
            <person name="Juul-Madsen H.R."/>
        </authorList>
    </citation>
    <scope>NUCLEOTIDE SEQUENCE [LARGE SCALE GENOMIC DNA]</scope>
    <source>
        <strain evidence="2 3">DSM 43363</strain>
    </source>
</reference>
<dbReference type="RefSeq" id="WP_091629173.1">
    <property type="nucleotide sequence ID" value="NZ_FMIC01000002.1"/>
</dbReference>
<evidence type="ECO:0000313" key="3">
    <source>
        <dbReference type="Proteomes" id="UP000199343"/>
    </source>
</evidence>
<dbReference type="OrthoDB" id="3822696at2"/>
<gene>
    <name evidence="2" type="ORF">GA0070608_3445</name>
</gene>
<name>A0A1C6VLN0_9ACTN</name>
<evidence type="ECO:0000256" key="1">
    <source>
        <dbReference type="SAM" id="MobiDB-lite"/>
    </source>
</evidence>
<dbReference type="STRING" id="47871.GA0070608_3445"/>
<feature type="region of interest" description="Disordered" evidence="1">
    <location>
        <begin position="125"/>
        <end position="153"/>
    </location>
</feature>